<dbReference type="PANTHER" id="PTHR37577:SF1">
    <property type="entry name" value="INTEGRAL MEMBRANE PROTEIN"/>
    <property type="match status" value="1"/>
</dbReference>
<dbReference type="AlphaFoldDB" id="A0A6A6C3Z9"/>
<evidence type="ECO:0000313" key="3">
    <source>
        <dbReference type="Proteomes" id="UP000799537"/>
    </source>
</evidence>
<proteinExistence type="predicted"/>
<dbReference type="GeneID" id="54561916"/>
<feature type="transmembrane region" description="Helical" evidence="1">
    <location>
        <begin position="200"/>
        <end position="220"/>
    </location>
</feature>
<dbReference type="RefSeq" id="XP_033662766.1">
    <property type="nucleotide sequence ID" value="XM_033808644.1"/>
</dbReference>
<evidence type="ECO:0000313" key="2">
    <source>
        <dbReference type="EMBL" id="KAF2161877.1"/>
    </source>
</evidence>
<feature type="transmembrane region" description="Helical" evidence="1">
    <location>
        <begin position="112"/>
        <end position="131"/>
    </location>
</feature>
<accession>A0A6A6C3Z9</accession>
<evidence type="ECO:0000256" key="1">
    <source>
        <dbReference type="SAM" id="Phobius"/>
    </source>
</evidence>
<protein>
    <submittedName>
        <fullName evidence="2">Uncharacterized protein</fullName>
    </submittedName>
</protein>
<feature type="transmembrane region" description="Helical" evidence="1">
    <location>
        <begin position="146"/>
        <end position="165"/>
    </location>
</feature>
<dbReference type="EMBL" id="ML993616">
    <property type="protein sequence ID" value="KAF2161877.1"/>
    <property type="molecule type" value="Genomic_DNA"/>
</dbReference>
<dbReference type="InterPro" id="IPR053018">
    <property type="entry name" value="Elsinochrome_Biosynth-Asso"/>
</dbReference>
<gene>
    <name evidence="2" type="ORF">M409DRAFT_27605</name>
</gene>
<keyword evidence="1" id="KW-0812">Transmembrane</keyword>
<dbReference type="PANTHER" id="PTHR37577">
    <property type="entry name" value="INTEGRAL MEMBRANE PROTEIN"/>
    <property type="match status" value="1"/>
</dbReference>
<feature type="transmembrane region" description="Helical" evidence="1">
    <location>
        <begin position="263"/>
        <end position="284"/>
    </location>
</feature>
<feature type="transmembrane region" description="Helical" evidence="1">
    <location>
        <begin position="324"/>
        <end position="343"/>
    </location>
</feature>
<dbReference type="Proteomes" id="UP000799537">
    <property type="component" value="Unassembled WGS sequence"/>
</dbReference>
<feature type="transmembrane region" description="Helical" evidence="1">
    <location>
        <begin position="226"/>
        <end position="242"/>
    </location>
</feature>
<keyword evidence="1" id="KW-0472">Membrane</keyword>
<reference evidence="2" key="1">
    <citation type="journal article" date="2020" name="Stud. Mycol.">
        <title>101 Dothideomycetes genomes: a test case for predicting lifestyles and emergence of pathogens.</title>
        <authorList>
            <person name="Haridas S."/>
            <person name="Albert R."/>
            <person name="Binder M."/>
            <person name="Bloem J."/>
            <person name="Labutti K."/>
            <person name="Salamov A."/>
            <person name="Andreopoulos B."/>
            <person name="Baker S."/>
            <person name="Barry K."/>
            <person name="Bills G."/>
            <person name="Bluhm B."/>
            <person name="Cannon C."/>
            <person name="Castanera R."/>
            <person name="Culley D."/>
            <person name="Daum C."/>
            <person name="Ezra D."/>
            <person name="Gonzalez J."/>
            <person name="Henrissat B."/>
            <person name="Kuo A."/>
            <person name="Liang C."/>
            <person name="Lipzen A."/>
            <person name="Lutzoni F."/>
            <person name="Magnuson J."/>
            <person name="Mondo S."/>
            <person name="Nolan M."/>
            <person name="Ohm R."/>
            <person name="Pangilinan J."/>
            <person name="Park H.-J."/>
            <person name="Ramirez L."/>
            <person name="Alfaro M."/>
            <person name="Sun H."/>
            <person name="Tritt A."/>
            <person name="Yoshinaga Y."/>
            <person name="Zwiers L.-H."/>
            <person name="Turgeon B."/>
            <person name="Goodwin S."/>
            <person name="Spatafora J."/>
            <person name="Crous P."/>
            <person name="Grigoriev I."/>
        </authorList>
    </citation>
    <scope>NUCLEOTIDE SEQUENCE</scope>
    <source>
        <strain evidence="2">ATCC 36951</strain>
    </source>
</reference>
<keyword evidence="3" id="KW-1185">Reference proteome</keyword>
<dbReference type="OrthoDB" id="5427664at2759"/>
<feature type="transmembrane region" description="Helical" evidence="1">
    <location>
        <begin position="447"/>
        <end position="469"/>
    </location>
</feature>
<name>A0A6A6C3Z9_ZASCE</name>
<feature type="transmembrane region" description="Helical" evidence="1">
    <location>
        <begin position="16"/>
        <end position="40"/>
    </location>
</feature>
<organism evidence="2 3">
    <name type="scientific">Zasmidium cellare ATCC 36951</name>
    <dbReference type="NCBI Taxonomy" id="1080233"/>
    <lineage>
        <taxon>Eukaryota</taxon>
        <taxon>Fungi</taxon>
        <taxon>Dikarya</taxon>
        <taxon>Ascomycota</taxon>
        <taxon>Pezizomycotina</taxon>
        <taxon>Dothideomycetes</taxon>
        <taxon>Dothideomycetidae</taxon>
        <taxon>Mycosphaerellales</taxon>
        <taxon>Mycosphaerellaceae</taxon>
        <taxon>Zasmidium</taxon>
    </lineage>
</organism>
<keyword evidence="1" id="KW-1133">Transmembrane helix</keyword>
<sequence>MSEICTFPADPDIAGIGVLLSFFVSVTLSFLLAVYGFYFIKGSYVPDQLTTLDIVPAGPVNTLIENLFHDHKPLITREVFREVILLFSDQQLINGLAILTVAFCRFESITQYHFAVASCLANMALVVQFIASDILGEFLGQRPEMIWWRASAFVTLAVLSTLTLISCNSKYFLRSFGSEMACLWNKSSGNHAVRLAPDTVVYMILSLWGIIDVLGQYFPVITDNRLFRGVETWIVGCLLLPRRYYIRMEQSANASIARIILRAALRGLAFCIFVISEILGSEALELIRNWAMLLANVIEVYSLRYTASKNGRQGNEDTWEFGQAVPMFMLILPLCTLFELYWITKNKFLHDQQDDAERPQLDDEAASMTTTIASSGDSFSSRQRLCALLFEGSHVSSSSLGHTRVAAPELSIAAGTNPGNYYFSCPAAKMGPTDLEDQIYSCLWFRVLLRLFMTGLFVGLTALACLGYAV</sequence>